<dbReference type="Pfam" id="PF23263">
    <property type="entry name" value="C8-3_MUC4"/>
    <property type="match status" value="1"/>
</dbReference>
<evidence type="ECO:0000313" key="15">
    <source>
        <dbReference type="Proteomes" id="UP001359485"/>
    </source>
</evidence>
<gene>
    <name evidence="14" type="ORF">RUM44_007784</name>
</gene>
<evidence type="ECO:0000259" key="11">
    <source>
        <dbReference type="PROSITE" id="PS50923"/>
    </source>
</evidence>
<dbReference type="PANTHER" id="PTHR13802">
    <property type="entry name" value="MUCIN 4-RELATED"/>
    <property type="match status" value="1"/>
</dbReference>
<dbReference type="SMART" id="SM00539">
    <property type="entry name" value="NIDO"/>
    <property type="match status" value="1"/>
</dbReference>
<dbReference type="SMART" id="SM00723">
    <property type="entry name" value="AMOP"/>
    <property type="match status" value="1"/>
</dbReference>
<keyword evidence="9" id="KW-0732">Signal</keyword>
<evidence type="ECO:0000256" key="3">
    <source>
        <dbReference type="ARBA" id="ARBA00022989"/>
    </source>
</evidence>
<evidence type="ECO:0000256" key="7">
    <source>
        <dbReference type="SAM" id="MobiDB-lite"/>
    </source>
</evidence>
<dbReference type="Pfam" id="PF03782">
    <property type="entry name" value="AMOP"/>
    <property type="match status" value="1"/>
</dbReference>
<keyword evidence="4 8" id="KW-0472">Membrane</keyword>
<dbReference type="InterPro" id="IPR056619">
    <property type="entry name" value="C8-3_MUC4"/>
</dbReference>
<evidence type="ECO:0000256" key="9">
    <source>
        <dbReference type="SAM" id="SignalP"/>
    </source>
</evidence>
<dbReference type="CDD" id="cd00033">
    <property type="entry name" value="CCP"/>
    <property type="match status" value="1"/>
</dbReference>
<keyword evidence="6" id="KW-0768">Sushi</keyword>
<feature type="domain" description="VWFD" evidence="13">
    <location>
        <begin position="802"/>
        <end position="991"/>
    </location>
</feature>
<organism evidence="14 15">
    <name type="scientific">Polyplax serrata</name>
    <name type="common">Common mouse louse</name>
    <dbReference type="NCBI Taxonomy" id="468196"/>
    <lineage>
        <taxon>Eukaryota</taxon>
        <taxon>Metazoa</taxon>
        <taxon>Ecdysozoa</taxon>
        <taxon>Arthropoda</taxon>
        <taxon>Hexapoda</taxon>
        <taxon>Insecta</taxon>
        <taxon>Pterygota</taxon>
        <taxon>Neoptera</taxon>
        <taxon>Paraneoptera</taxon>
        <taxon>Psocodea</taxon>
        <taxon>Troctomorpha</taxon>
        <taxon>Phthiraptera</taxon>
        <taxon>Anoplura</taxon>
        <taxon>Polyplacidae</taxon>
        <taxon>Polyplax</taxon>
    </lineage>
</organism>
<dbReference type="SUPFAM" id="SSF81296">
    <property type="entry name" value="E set domains"/>
    <property type="match status" value="1"/>
</dbReference>
<comment type="caution">
    <text evidence="6">Lacks conserved residue(s) required for the propagation of feature annotation.</text>
</comment>
<evidence type="ECO:0000256" key="4">
    <source>
        <dbReference type="ARBA" id="ARBA00023136"/>
    </source>
</evidence>
<dbReference type="InterPro" id="IPR005533">
    <property type="entry name" value="AMOP_dom"/>
</dbReference>
<dbReference type="Pfam" id="PF00084">
    <property type="entry name" value="Sushi"/>
    <property type="match status" value="1"/>
</dbReference>
<evidence type="ECO:0000259" key="10">
    <source>
        <dbReference type="PROSITE" id="PS50856"/>
    </source>
</evidence>
<feature type="transmembrane region" description="Helical" evidence="8">
    <location>
        <begin position="1177"/>
        <end position="1201"/>
    </location>
</feature>
<dbReference type="PROSITE" id="PS51233">
    <property type="entry name" value="VWFD"/>
    <property type="match status" value="1"/>
</dbReference>
<dbReference type="PANTHER" id="PTHR13802:SF52">
    <property type="entry name" value="MUCIN-4"/>
    <property type="match status" value="1"/>
</dbReference>
<dbReference type="SMART" id="SM00032">
    <property type="entry name" value="CCP"/>
    <property type="match status" value="1"/>
</dbReference>
<dbReference type="EMBL" id="JAWJWF010000002">
    <property type="protein sequence ID" value="KAK6637368.1"/>
    <property type="molecule type" value="Genomic_DNA"/>
</dbReference>
<evidence type="ECO:0000313" key="14">
    <source>
        <dbReference type="EMBL" id="KAK6637368.1"/>
    </source>
</evidence>
<accession>A0ABR1B778</accession>
<evidence type="ECO:0000259" key="13">
    <source>
        <dbReference type="PROSITE" id="PS51233"/>
    </source>
</evidence>
<evidence type="ECO:0000256" key="6">
    <source>
        <dbReference type="PROSITE-ProRule" id="PRU00302"/>
    </source>
</evidence>
<evidence type="ECO:0000259" key="12">
    <source>
        <dbReference type="PROSITE" id="PS51220"/>
    </source>
</evidence>
<dbReference type="InterPro" id="IPR013783">
    <property type="entry name" value="Ig-like_fold"/>
</dbReference>
<comment type="subcellular location">
    <subcellularLocation>
        <location evidence="1">Membrane</location>
    </subcellularLocation>
</comment>
<name>A0ABR1B778_POLSC</name>
<evidence type="ECO:0000256" key="1">
    <source>
        <dbReference type="ARBA" id="ARBA00004370"/>
    </source>
</evidence>
<dbReference type="SMART" id="SM00216">
    <property type="entry name" value="VWD"/>
    <property type="match status" value="1"/>
</dbReference>
<evidence type="ECO:0000256" key="8">
    <source>
        <dbReference type="SAM" id="Phobius"/>
    </source>
</evidence>
<evidence type="ECO:0000256" key="2">
    <source>
        <dbReference type="ARBA" id="ARBA00022692"/>
    </source>
</evidence>
<dbReference type="InterPro" id="IPR051495">
    <property type="entry name" value="Epithelial_Barrier/Signaling"/>
</dbReference>
<dbReference type="PROSITE" id="PS51220">
    <property type="entry name" value="NIDO"/>
    <property type="match status" value="1"/>
</dbReference>
<dbReference type="Proteomes" id="UP001359485">
    <property type="component" value="Unassembled WGS sequence"/>
</dbReference>
<evidence type="ECO:0008006" key="16">
    <source>
        <dbReference type="Google" id="ProtNLM"/>
    </source>
</evidence>
<feature type="signal peptide" evidence="9">
    <location>
        <begin position="1"/>
        <end position="21"/>
    </location>
</feature>
<evidence type="ECO:0000256" key="5">
    <source>
        <dbReference type="ARBA" id="ARBA00023157"/>
    </source>
</evidence>
<feature type="domain" description="Sushi" evidence="11">
    <location>
        <begin position="1081"/>
        <end position="1141"/>
    </location>
</feature>
<feature type="region of interest" description="Disordered" evidence="7">
    <location>
        <begin position="1298"/>
        <end position="1453"/>
    </location>
</feature>
<reference evidence="14 15" key="1">
    <citation type="submission" date="2023-09" db="EMBL/GenBank/DDBJ databases">
        <title>Genomes of two closely related lineages of the louse Polyplax serrata with different host specificities.</title>
        <authorList>
            <person name="Martinu J."/>
            <person name="Tarabai H."/>
            <person name="Stefka J."/>
            <person name="Hypsa V."/>
        </authorList>
    </citation>
    <scope>NUCLEOTIDE SEQUENCE [LARGE SCALE GENOMIC DNA]</scope>
    <source>
        <strain evidence="14">98ZLc_SE</strain>
    </source>
</reference>
<feature type="domain" description="NIDO" evidence="12">
    <location>
        <begin position="242"/>
        <end position="408"/>
    </location>
</feature>
<protein>
    <recommendedName>
        <fullName evidence="16">Protein mesh</fullName>
    </recommendedName>
</protein>
<comment type="caution">
    <text evidence="14">The sequence shown here is derived from an EMBL/GenBank/DDBJ whole genome shotgun (WGS) entry which is preliminary data.</text>
</comment>
<dbReference type="InterPro" id="IPR035976">
    <property type="entry name" value="Sushi/SCR/CCP_sf"/>
</dbReference>
<dbReference type="InterPro" id="IPR001846">
    <property type="entry name" value="VWF_type-D"/>
</dbReference>
<dbReference type="Pfam" id="PF06119">
    <property type="entry name" value="NIDO"/>
    <property type="match status" value="1"/>
</dbReference>
<dbReference type="InterPro" id="IPR014756">
    <property type="entry name" value="Ig_E-set"/>
</dbReference>
<dbReference type="InterPro" id="IPR003886">
    <property type="entry name" value="NIDO_dom"/>
</dbReference>
<dbReference type="Gene3D" id="2.10.70.10">
    <property type="entry name" value="Complement Module, domain 1"/>
    <property type="match status" value="1"/>
</dbReference>
<dbReference type="InterPro" id="IPR000436">
    <property type="entry name" value="Sushi_SCR_CCP_dom"/>
</dbReference>
<feature type="compositionally biased region" description="Polar residues" evidence="7">
    <location>
        <begin position="1443"/>
        <end position="1453"/>
    </location>
</feature>
<dbReference type="SUPFAM" id="SSF57535">
    <property type="entry name" value="Complement control module/SCR domain"/>
    <property type="match status" value="1"/>
</dbReference>
<keyword evidence="15" id="KW-1185">Reference proteome</keyword>
<dbReference type="PROSITE" id="PS50856">
    <property type="entry name" value="AMOP"/>
    <property type="match status" value="1"/>
</dbReference>
<dbReference type="Gene3D" id="2.60.40.10">
    <property type="entry name" value="Immunoglobulins"/>
    <property type="match status" value="1"/>
</dbReference>
<dbReference type="Pfam" id="PF00094">
    <property type="entry name" value="VWD"/>
    <property type="match status" value="1"/>
</dbReference>
<feature type="domain" description="AMOP" evidence="10">
    <location>
        <begin position="638"/>
        <end position="789"/>
    </location>
</feature>
<keyword evidence="3 8" id="KW-1133">Transmembrane helix</keyword>
<keyword evidence="2 8" id="KW-0812">Transmembrane</keyword>
<proteinExistence type="predicted"/>
<feature type="chain" id="PRO_5045162241" description="Protein mesh" evidence="9">
    <location>
        <begin position="22"/>
        <end position="1453"/>
    </location>
</feature>
<keyword evidence="5" id="KW-1015">Disulfide bond</keyword>
<sequence>MNPPWRNRLLLLLVFALDCLGEKEIYDDSMVESIDVGTDTYNESINNSAEASDMPQPTFYTHLTGAFLRGDSRGSREELSEQEDMLFPSKLNLFPDFRLGGLNENNNDFYSGYDSLKSRYAPKEPPSHNQENKYIIKDTRLRELRKEFMYWYFDKGGPNDEGDLQRDIHWSTPQIHKNFNFQLPFFGFRFNYTRLSLNGYLEFSDPPEQYTYPLTFPNKDWPKKRDPSFIGIFFSKCRIGKVKPDDVDQREPGVYFRLERDLETRTDVFGVEVRERLMWDIREGVIGSDSFVPKHAVIVTWKNISFAGGIDNALYKTNTFQMVLATDEVFTYVIFNYKDLQWTTHTEAGGDTTLGEGGTPAYVGFNAGNGTQSFEYKPYSQNSVLRDLTGRGWANGFPGRHIFRIDEKILLGTCNKDIAGANLPLFFAPESGNMLGGTVVNITGPCFLPNMRIKCRFDTEEVIGTIIDKNRAVCVQPYLMAEGYVRFEISVGENAYNWKGKYFVETPATASEKIHFQSESVHEKNPNEITITWDNYNLTANAAASLTISIFGYKETTIRPQLMYIDILETNVENNGRYTIVPHRYAERMNKPELLELEFGFLHINLTHPEDEKFSPVLWSRPIPLAWYFGPQWRKKYGERWSETLCNKWTMYDRYLKNFAADIPICPCSLQHALLDKGRFLPDFSCDKDTNIECFYNKNAVHCVRSGAPSLEGSEQQCCYDKTGYLMLSYDQQWGSKPKRSHNMGFIPWNEANKVPTLSQWFHDVVPFYSCCYWQEEQAVGCETLRFERRPSQDCVGYQSPYLGVVFGDPHFITFDGMEYTFNGKGEFVLVQANTGRNKLNVQGRFEQVPENFYGEVRATMLTAVAAQDNSSAVIEVRLRPREAQWRYRLDVLADGKKIYFDRPSLKVQHFPGAGVEVIENKGYLSSRVYLPWSFANKTRGLLGTFNFDYSDDFVLPDGSSVTLNFNTNDFKSIHDNFGMKWMLEEREESEKGGALFTRDYGRMSSYYSNRTFLPEFKRNINEIIPDNRTYDREKAKELCGGSYQCQYDYALTLNRDFVHFTLNYYDSYINIQKTNQRKVVSCGVLETPRFGRKSNFFFTPGTKVTFECNQDFTLVGDQKRICMPDGRWDVPTYGYTECLRKIYVLVYGGWVVTQSADTRWVASTFGQVEYQQKQGWTAVAFIGGTLIPVMICILIAYVAFYRGREKDPIRVRRFSDRTWHNRSTKSVHSSNSSTEKASDFDTLLYNPKRRLYDRTYRTREPIKGKPLVDFADKDQTLADVSEKDLDAFNDAAFGDSGERSIESLSKPKVSPVEESSERSPQLNDDESSVSESRRNENIGYNELSSESYEDTDSEEPIKREIRKAAPGAPRVGELVSPQVRSSGSSKSSAESYKSASARGLSSLELPYPGASPLKRPSSGMDSIETERSPHNTTIRKSKPRSKQSATVVQTAI</sequence>
<feature type="compositionally biased region" description="Low complexity" evidence="7">
    <location>
        <begin position="1382"/>
        <end position="1398"/>
    </location>
</feature>
<dbReference type="PROSITE" id="PS50923">
    <property type="entry name" value="SUSHI"/>
    <property type="match status" value="1"/>
</dbReference>